<dbReference type="SMR" id="A0A1I7SWH2"/>
<dbReference type="GO" id="GO:0016020">
    <property type="term" value="C:membrane"/>
    <property type="evidence" value="ECO:0007669"/>
    <property type="project" value="UniProtKB-SubCell"/>
</dbReference>
<evidence type="ECO:0000256" key="4">
    <source>
        <dbReference type="ARBA" id="ARBA00022989"/>
    </source>
</evidence>
<feature type="transmembrane region" description="Helical" evidence="8">
    <location>
        <begin position="377"/>
        <end position="397"/>
    </location>
</feature>
<evidence type="ECO:0000313" key="13">
    <source>
        <dbReference type="Proteomes" id="UP000659654"/>
    </source>
</evidence>
<dbReference type="Proteomes" id="UP000659654">
    <property type="component" value="Unassembled WGS sequence"/>
</dbReference>
<evidence type="ECO:0000256" key="7">
    <source>
        <dbReference type="SAM" id="MobiDB-lite"/>
    </source>
</evidence>
<comment type="similarity">
    <text evidence="6">Belongs to the major facilitator superfamily. Sugar transporter (TC 2.A.1.1) family.</text>
</comment>
<evidence type="ECO:0000313" key="11">
    <source>
        <dbReference type="EMBL" id="CAG9099408.1"/>
    </source>
</evidence>
<evidence type="ECO:0000256" key="6">
    <source>
        <dbReference type="RuleBase" id="RU003346"/>
    </source>
</evidence>
<feature type="region of interest" description="Disordered" evidence="7">
    <location>
        <begin position="1"/>
        <end position="35"/>
    </location>
</feature>
<dbReference type="Pfam" id="PF00083">
    <property type="entry name" value="Sugar_tr"/>
    <property type="match status" value="1"/>
</dbReference>
<dbReference type="Proteomes" id="UP000582659">
    <property type="component" value="Unassembled WGS sequence"/>
</dbReference>
<feature type="transmembrane region" description="Helical" evidence="8">
    <location>
        <begin position="222"/>
        <end position="243"/>
    </location>
</feature>
<evidence type="ECO:0000256" key="5">
    <source>
        <dbReference type="ARBA" id="ARBA00023136"/>
    </source>
</evidence>
<evidence type="ECO:0000256" key="3">
    <source>
        <dbReference type="ARBA" id="ARBA00022692"/>
    </source>
</evidence>
<keyword evidence="5 8" id="KW-0472">Membrane</keyword>
<evidence type="ECO:0000256" key="1">
    <source>
        <dbReference type="ARBA" id="ARBA00004141"/>
    </source>
</evidence>
<dbReference type="PRINTS" id="PR00171">
    <property type="entry name" value="SUGRTRNSPORT"/>
</dbReference>
<feature type="transmembrane region" description="Helical" evidence="8">
    <location>
        <begin position="409"/>
        <end position="436"/>
    </location>
</feature>
<dbReference type="InterPro" id="IPR020846">
    <property type="entry name" value="MFS_dom"/>
</dbReference>
<dbReference type="PANTHER" id="PTHR23503">
    <property type="entry name" value="SOLUTE CARRIER FAMILY 2"/>
    <property type="match status" value="1"/>
</dbReference>
<feature type="transmembrane region" description="Helical" evidence="8">
    <location>
        <begin position="192"/>
        <end position="216"/>
    </location>
</feature>
<dbReference type="EMBL" id="CAJFDI010000002">
    <property type="protein sequence ID" value="CAD5216369.1"/>
    <property type="molecule type" value="Genomic_DNA"/>
</dbReference>
<feature type="domain" description="Major facilitator superfamily (MFS) profile" evidence="9">
    <location>
        <begin position="51"/>
        <end position="502"/>
    </location>
</feature>
<dbReference type="OrthoDB" id="4540492at2759"/>
<keyword evidence="2 6" id="KW-0813">Transport</keyword>
<evidence type="ECO:0000313" key="12">
    <source>
        <dbReference type="Proteomes" id="UP000095284"/>
    </source>
</evidence>
<dbReference type="InterPro" id="IPR045263">
    <property type="entry name" value="GLUT"/>
</dbReference>
<reference evidence="14" key="1">
    <citation type="submission" date="2016-11" db="UniProtKB">
        <authorList>
            <consortium name="WormBaseParasite"/>
        </authorList>
    </citation>
    <scope>IDENTIFICATION</scope>
</reference>
<dbReference type="InterPro" id="IPR005828">
    <property type="entry name" value="MFS_sugar_transport-like"/>
</dbReference>
<dbReference type="EMBL" id="CAJFCV020000002">
    <property type="protein sequence ID" value="CAG9099408.1"/>
    <property type="molecule type" value="Genomic_DNA"/>
</dbReference>
<keyword evidence="4 8" id="KW-1133">Transmembrane helix</keyword>
<keyword evidence="3 8" id="KW-0812">Transmembrane</keyword>
<evidence type="ECO:0000313" key="14">
    <source>
        <dbReference type="WBParaSite" id="BXY_1740300.1"/>
    </source>
</evidence>
<feature type="transmembrane region" description="Helical" evidence="8">
    <location>
        <begin position="130"/>
        <end position="149"/>
    </location>
</feature>
<keyword evidence="13" id="KW-1185">Reference proteome</keyword>
<dbReference type="AlphaFoldDB" id="A0A1I7SWH2"/>
<gene>
    <name evidence="10" type="ORF">BXYJ_LOCUS4495</name>
</gene>
<name>A0A1I7SWH2_BURXY</name>
<dbReference type="FunFam" id="1.20.1250.20:FF:000029">
    <property type="entry name" value="solute carrier family 2, facilitated glucose transporter member 4"/>
    <property type="match status" value="1"/>
</dbReference>
<dbReference type="InterPro" id="IPR005829">
    <property type="entry name" value="Sugar_transporter_CS"/>
</dbReference>
<evidence type="ECO:0000256" key="2">
    <source>
        <dbReference type="ARBA" id="ARBA00022448"/>
    </source>
</evidence>
<feature type="transmembrane region" description="Helical" evidence="8">
    <location>
        <begin position="448"/>
        <end position="469"/>
    </location>
</feature>
<protein>
    <submittedName>
        <fullName evidence="10">(pine wood nematode) hypothetical protein</fullName>
    </submittedName>
    <submittedName>
        <fullName evidence="14">MFS domain-containing protein</fullName>
    </submittedName>
</protein>
<evidence type="ECO:0000313" key="10">
    <source>
        <dbReference type="EMBL" id="CAD5216369.1"/>
    </source>
</evidence>
<feature type="compositionally biased region" description="Basic and acidic residues" evidence="7">
    <location>
        <begin position="16"/>
        <end position="26"/>
    </location>
</feature>
<sequence length="518" mass="56426">MTDIEGGKLPSGTADQKQKLLDDKETASNLNPTVDPSKLEGRLTKSLLFAVIAVTVGSSFQFGYHIGCVNAPGALITNWYKQSHKRVFGEPLSNEAADLQWSITVGIFAVGGMVGGLLSGWLADKMGRKGALLFNNIFALLAAALMSLAKYVDLYYLLTAGRLIIGFSCGLSSGLVPMYLTEVSPINLRGALGSVHQLLVTISILVSQILGLPFLLGTAERWPYIFAFTVVPCIFQLITLPLCPESPKHNLINKGNTEQAEKDLKKLRDSNDVHVELDQVKEEAAIARNQPKVTIPQLFTGVLKWPLFIAIMMMFSQQFSGINVAMFYSTKVFRDAGLQGNGPIYATIAMGAINVAQTIVSLWLVDHPKFGRRSLHLIGLIGMFISSLLIVLSLTVAGTDGKGQPEHQWASYASIVFVLLFVVAFATGPGSIPWFFVSEIFPSSARGAAASVATLANWLANFLVGISFLPLNNVLGQYSFLVFSFLVAIFIVFTYKYVPETKGKTLDEINKQMKKRSQ</sequence>
<dbReference type="InterPro" id="IPR003663">
    <property type="entry name" value="Sugar/inositol_transpt"/>
</dbReference>
<feature type="transmembrane region" description="Helical" evidence="8">
    <location>
        <begin position="101"/>
        <end position="123"/>
    </location>
</feature>
<dbReference type="NCBIfam" id="TIGR00879">
    <property type="entry name" value="SP"/>
    <property type="match status" value="1"/>
</dbReference>
<evidence type="ECO:0000256" key="8">
    <source>
        <dbReference type="SAM" id="Phobius"/>
    </source>
</evidence>
<feature type="transmembrane region" description="Helical" evidence="8">
    <location>
        <begin position="307"/>
        <end position="329"/>
    </location>
</feature>
<dbReference type="PROSITE" id="PS00217">
    <property type="entry name" value="SUGAR_TRANSPORT_2"/>
    <property type="match status" value="1"/>
</dbReference>
<organism evidence="12 14">
    <name type="scientific">Bursaphelenchus xylophilus</name>
    <name type="common">Pinewood nematode worm</name>
    <name type="synonym">Aphelenchoides xylophilus</name>
    <dbReference type="NCBI Taxonomy" id="6326"/>
    <lineage>
        <taxon>Eukaryota</taxon>
        <taxon>Metazoa</taxon>
        <taxon>Ecdysozoa</taxon>
        <taxon>Nematoda</taxon>
        <taxon>Chromadorea</taxon>
        <taxon>Rhabditida</taxon>
        <taxon>Tylenchina</taxon>
        <taxon>Tylenchomorpha</taxon>
        <taxon>Aphelenchoidea</taxon>
        <taxon>Aphelenchoididae</taxon>
        <taxon>Bursaphelenchus</taxon>
    </lineage>
</organism>
<feature type="transmembrane region" description="Helical" evidence="8">
    <location>
        <begin position="475"/>
        <end position="495"/>
    </location>
</feature>
<dbReference type="PANTHER" id="PTHR23503:SF8">
    <property type="entry name" value="FACILITATED GLUCOSE TRANSPORTER PROTEIN 1"/>
    <property type="match status" value="1"/>
</dbReference>
<accession>A0A1I7SWH2</accession>
<comment type="subcellular location">
    <subcellularLocation>
        <location evidence="1">Membrane</location>
        <topology evidence="1">Multi-pass membrane protein</topology>
    </subcellularLocation>
</comment>
<dbReference type="SUPFAM" id="SSF103473">
    <property type="entry name" value="MFS general substrate transporter"/>
    <property type="match status" value="1"/>
</dbReference>
<proteinExistence type="inferred from homology"/>
<reference evidence="11" key="2">
    <citation type="submission" date="2020-08" db="EMBL/GenBank/DDBJ databases">
        <authorList>
            <person name="Kikuchi T."/>
        </authorList>
    </citation>
    <scope>NUCLEOTIDE SEQUENCE</scope>
    <source>
        <strain evidence="10">Ka4C1</strain>
    </source>
</reference>
<dbReference type="GO" id="GO:0015149">
    <property type="term" value="F:hexose transmembrane transporter activity"/>
    <property type="evidence" value="ECO:0007669"/>
    <property type="project" value="TreeGrafter"/>
</dbReference>
<feature type="transmembrane region" description="Helical" evidence="8">
    <location>
        <begin position="344"/>
        <end position="365"/>
    </location>
</feature>
<dbReference type="InterPro" id="IPR036259">
    <property type="entry name" value="MFS_trans_sf"/>
</dbReference>
<dbReference type="Gene3D" id="1.20.1250.20">
    <property type="entry name" value="MFS general substrate transporter like domains"/>
    <property type="match status" value="1"/>
</dbReference>
<dbReference type="PROSITE" id="PS50850">
    <property type="entry name" value="MFS"/>
    <property type="match status" value="1"/>
</dbReference>
<dbReference type="WBParaSite" id="BXY_1740300.1">
    <property type="protein sequence ID" value="BXY_1740300.1"/>
    <property type="gene ID" value="BXY_1740300"/>
</dbReference>
<evidence type="ECO:0000259" key="9">
    <source>
        <dbReference type="PROSITE" id="PS50850"/>
    </source>
</evidence>
<dbReference type="eggNOG" id="KOG0569">
    <property type="taxonomic scope" value="Eukaryota"/>
</dbReference>
<dbReference type="Proteomes" id="UP000095284">
    <property type="component" value="Unplaced"/>
</dbReference>
<feature type="transmembrane region" description="Helical" evidence="8">
    <location>
        <begin position="47"/>
        <end position="66"/>
    </location>
</feature>
<feature type="transmembrane region" description="Helical" evidence="8">
    <location>
        <begin position="155"/>
        <end position="180"/>
    </location>
</feature>